<organism evidence="1 2">
    <name type="scientific">Dacryopinax primogenitus (strain DJM 731)</name>
    <name type="common">Brown rot fungus</name>
    <dbReference type="NCBI Taxonomy" id="1858805"/>
    <lineage>
        <taxon>Eukaryota</taxon>
        <taxon>Fungi</taxon>
        <taxon>Dikarya</taxon>
        <taxon>Basidiomycota</taxon>
        <taxon>Agaricomycotina</taxon>
        <taxon>Dacrymycetes</taxon>
        <taxon>Dacrymycetales</taxon>
        <taxon>Dacrymycetaceae</taxon>
        <taxon>Dacryopinax</taxon>
    </lineage>
</organism>
<dbReference type="GeneID" id="63685011"/>
<dbReference type="AlphaFoldDB" id="M5GF66"/>
<name>M5GF66_DACPD</name>
<gene>
    <name evidence="1" type="ORF">DACRYDRAFT_115190</name>
</gene>
<dbReference type="Proteomes" id="UP000030653">
    <property type="component" value="Unassembled WGS sequence"/>
</dbReference>
<protein>
    <submittedName>
        <fullName evidence="1">Uncharacterized protein</fullName>
    </submittedName>
</protein>
<keyword evidence="2" id="KW-1185">Reference proteome</keyword>
<dbReference type="Gene3D" id="1.20.1280.50">
    <property type="match status" value="1"/>
</dbReference>
<reference evidence="1 2" key="1">
    <citation type="journal article" date="2012" name="Science">
        <title>The Paleozoic origin of enzymatic lignin decomposition reconstructed from 31 fungal genomes.</title>
        <authorList>
            <person name="Floudas D."/>
            <person name="Binder M."/>
            <person name="Riley R."/>
            <person name="Barry K."/>
            <person name="Blanchette R.A."/>
            <person name="Henrissat B."/>
            <person name="Martinez A.T."/>
            <person name="Otillar R."/>
            <person name="Spatafora J.W."/>
            <person name="Yadav J.S."/>
            <person name="Aerts A."/>
            <person name="Benoit I."/>
            <person name="Boyd A."/>
            <person name="Carlson A."/>
            <person name="Copeland A."/>
            <person name="Coutinho P.M."/>
            <person name="de Vries R.P."/>
            <person name="Ferreira P."/>
            <person name="Findley K."/>
            <person name="Foster B."/>
            <person name="Gaskell J."/>
            <person name="Glotzer D."/>
            <person name="Gorecki P."/>
            <person name="Heitman J."/>
            <person name="Hesse C."/>
            <person name="Hori C."/>
            <person name="Igarashi K."/>
            <person name="Jurgens J.A."/>
            <person name="Kallen N."/>
            <person name="Kersten P."/>
            <person name="Kohler A."/>
            <person name="Kuees U."/>
            <person name="Kumar T.K.A."/>
            <person name="Kuo A."/>
            <person name="LaButti K."/>
            <person name="Larrondo L.F."/>
            <person name="Lindquist E."/>
            <person name="Ling A."/>
            <person name="Lombard V."/>
            <person name="Lucas S."/>
            <person name="Lundell T."/>
            <person name="Martin R."/>
            <person name="McLaughlin D.J."/>
            <person name="Morgenstern I."/>
            <person name="Morin E."/>
            <person name="Murat C."/>
            <person name="Nagy L.G."/>
            <person name="Nolan M."/>
            <person name="Ohm R.A."/>
            <person name="Patyshakuliyeva A."/>
            <person name="Rokas A."/>
            <person name="Ruiz-Duenas F.J."/>
            <person name="Sabat G."/>
            <person name="Salamov A."/>
            <person name="Samejima M."/>
            <person name="Schmutz J."/>
            <person name="Slot J.C."/>
            <person name="St John F."/>
            <person name="Stenlid J."/>
            <person name="Sun H."/>
            <person name="Sun S."/>
            <person name="Syed K."/>
            <person name="Tsang A."/>
            <person name="Wiebenga A."/>
            <person name="Young D."/>
            <person name="Pisabarro A."/>
            <person name="Eastwood D.C."/>
            <person name="Martin F."/>
            <person name="Cullen D."/>
            <person name="Grigoriev I.V."/>
            <person name="Hibbett D.S."/>
        </authorList>
    </citation>
    <scope>NUCLEOTIDE SEQUENCE [LARGE SCALE GENOMIC DNA]</scope>
    <source>
        <strain evidence="1 2">DJM-731 SS1</strain>
    </source>
</reference>
<proteinExistence type="predicted"/>
<accession>M5GF66</accession>
<sequence>MTLDSVFVADHLQSTTTCYIQTLPFELLSHVFIICEQNYNAALTTPPDLRHNSCAFVLRSVCKQWNEVALCTPQLWTRIRILGPRTLALAEMWIQRSGAQELDISIILSSPTEIAASNALIEPHLSRIVTMHFGMTCGTTIYTPAQPAPLIPDTIRSLRFANIGFSNCTALRRNLSLFQRLKYLDLSSSSTDEKWMSVDEIRISRPDWFLMEELEEILLPMNALCERVRQYLLAPRLRYSSIRGHYFAPSPANTLIVREDLSSEQGPLGVHIVLLQVPEVESLTLIWSNRTADFLKPTFCDYALHCLGMKRHAFPLPDMSLSEDEWTDPPQMMLPRLRNLRMCNVPRIGTVDALYDRYVPTYTGSLPAVLERVEIDGPVEPTTWPAVAKTLREHGTTVIESFGTSIFRLQGNEPLNV</sequence>
<dbReference type="OrthoDB" id="2269034at2759"/>
<dbReference type="STRING" id="1858805.M5GF66"/>
<evidence type="ECO:0000313" key="2">
    <source>
        <dbReference type="Proteomes" id="UP000030653"/>
    </source>
</evidence>
<dbReference type="HOGENOM" id="CLU_658928_0_0_1"/>
<dbReference type="RefSeq" id="XP_040630782.1">
    <property type="nucleotide sequence ID" value="XM_040769949.1"/>
</dbReference>
<evidence type="ECO:0000313" key="1">
    <source>
        <dbReference type="EMBL" id="EJU03888.1"/>
    </source>
</evidence>
<dbReference type="EMBL" id="JH795859">
    <property type="protein sequence ID" value="EJU03888.1"/>
    <property type="molecule type" value="Genomic_DNA"/>
</dbReference>